<dbReference type="Proteomes" id="UP000653454">
    <property type="component" value="Unassembled WGS sequence"/>
</dbReference>
<evidence type="ECO:0000313" key="1">
    <source>
        <dbReference type="EMBL" id="CAG9106066.1"/>
    </source>
</evidence>
<dbReference type="AlphaFoldDB" id="A0A8S4DYD7"/>
<name>A0A8S4DYD7_PLUXY</name>
<gene>
    <name evidence="1" type="ORF">PLXY2_LOCUS3690</name>
</gene>
<organism evidence="1 2">
    <name type="scientific">Plutella xylostella</name>
    <name type="common">Diamondback moth</name>
    <name type="synonym">Plutella maculipennis</name>
    <dbReference type="NCBI Taxonomy" id="51655"/>
    <lineage>
        <taxon>Eukaryota</taxon>
        <taxon>Metazoa</taxon>
        <taxon>Ecdysozoa</taxon>
        <taxon>Arthropoda</taxon>
        <taxon>Hexapoda</taxon>
        <taxon>Insecta</taxon>
        <taxon>Pterygota</taxon>
        <taxon>Neoptera</taxon>
        <taxon>Endopterygota</taxon>
        <taxon>Lepidoptera</taxon>
        <taxon>Glossata</taxon>
        <taxon>Ditrysia</taxon>
        <taxon>Yponomeutoidea</taxon>
        <taxon>Plutellidae</taxon>
        <taxon>Plutella</taxon>
    </lineage>
</organism>
<sequence>MALGAGDGRDAAPPHAAAMDHLWKIALRANSTVTSRCGRPGARCRRSSGGAGGLAGEVYRAATSAELARSIGCLWHGRNGQPIAILAGMPTPLHL</sequence>
<proteinExistence type="predicted"/>
<reference evidence="1" key="1">
    <citation type="submission" date="2020-11" db="EMBL/GenBank/DDBJ databases">
        <authorList>
            <person name="Whiteford S."/>
        </authorList>
    </citation>
    <scope>NUCLEOTIDE SEQUENCE</scope>
</reference>
<dbReference type="EMBL" id="CAJHNJ030000009">
    <property type="protein sequence ID" value="CAG9106066.1"/>
    <property type="molecule type" value="Genomic_DNA"/>
</dbReference>
<evidence type="ECO:0000313" key="2">
    <source>
        <dbReference type="Proteomes" id="UP000653454"/>
    </source>
</evidence>
<comment type="caution">
    <text evidence="1">The sequence shown here is derived from an EMBL/GenBank/DDBJ whole genome shotgun (WGS) entry which is preliminary data.</text>
</comment>
<keyword evidence="2" id="KW-1185">Reference proteome</keyword>
<protein>
    <submittedName>
        <fullName evidence="1">(diamondback moth) hypothetical protein</fullName>
    </submittedName>
</protein>
<accession>A0A8S4DYD7</accession>